<evidence type="ECO:0000256" key="9">
    <source>
        <dbReference type="ARBA" id="ARBA00042050"/>
    </source>
</evidence>
<gene>
    <name evidence="14" type="ORF">PHYEVI_LOCUS3932</name>
</gene>
<proteinExistence type="inferred from homology"/>
<keyword evidence="8" id="KW-0496">Mitochondrion</keyword>
<feature type="binding site" evidence="11">
    <location>
        <position position="301"/>
    </location>
    <ligand>
        <name>S-adenosyl-L-methionine</name>
        <dbReference type="ChEBI" id="CHEBI:59789"/>
    </ligand>
</feature>
<comment type="similarity">
    <text evidence="11">Belongs to the class I-like SAM-binding methyltransferase superfamily. RsmB/NOP family.</text>
</comment>
<dbReference type="PANTHER" id="PTHR22808:SF3">
    <property type="entry name" value="5-METHYLCYTOSINE RRNA METHYLTRANSFERASE NSUN4"/>
    <property type="match status" value="1"/>
</dbReference>
<evidence type="ECO:0000256" key="4">
    <source>
        <dbReference type="ARBA" id="ARBA00022679"/>
    </source>
</evidence>
<dbReference type="PANTHER" id="PTHR22808">
    <property type="entry name" value="NCL1 YEAST -RELATED NOL1/NOP2/FMU SUN DOMAIN-CONTAINING"/>
    <property type="match status" value="1"/>
</dbReference>
<dbReference type="GO" id="GO:0031167">
    <property type="term" value="P:rRNA methylation"/>
    <property type="evidence" value="ECO:0007669"/>
    <property type="project" value="TreeGrafter"/>
</dbReference>
<accession>A0A9N9TJR1</accession>
<keyword evidence="3 11" id="KW-0489">Methyltransferase</keyword>
<feature type="active site" description="Nucleophile" evidence="11">
    <location>
        <position position="407"/>
    </location>
</feature>
<evidence type="ECO:0000256" key="7">
    <source>
        <dbReference type="ARBA" id="ARBA00022946"/>
    </source>
</evidence>
<evidence type="ECO:0000256" key="3">
    <source>
        <dbReference type="ARBA" id="ARBA00022603"/>
    </source>
</evidence>
<dbReference type="InterPro" id="IPR001678">
    <property type="entry name" value="MeTrfase_RsmB-F_NOP2_dom"/>
</dbReference>
<feature type="binding site" evidence="11">
    <location>
        <position position="352"/>
    </location>
    <ligand>
        <name>S-adenosyl-L-methionine</name>
        <dbReference type="ChEBI" id="CHEBI:59789"/>
    </ligand>
</feature>
<feature type="region of interest" description="Disordered" evidence="12">
    <location>
        <begin position="124"/>
        <end position="144"/>
    </location>
</feature>
<feature type="binding site" evidence="11">
    <location>
        <begin position="278"/>
        <end position="284"/>
    </location>
    <ligand>
        <name>S-adenosyl-L-methionine</name>
        <dbReference type="ChEBI" id="CHEBI:59789"/>
    </ligand>
</feature>
<dbReference type="SUPFAM" id="SSF53335">
    <property type="entry name" value="S-adenosyl-L-methionine-dependent methyltransferases"/>
    <property type="match status" value="1"/>
</dbReference>
<dbReference type="EMBL" id="OU900107">
    <property type="protein sequence ID" value="CAG9857527.1"/>
    <property type="molecule type" value="Genomic_DNA"/>
</dbReference>
<dbReference type="GO" id="GO:0005762">
    <property type="term" value="C:mitochondrial large ribosomal subunit"/>
    <property type="evidence" value="ECO:0007669"/>
    <property type="project" value="TreeGrafter"/>
</dbReference>
<keyword evidence="7" id="KW-0809">Transit peptide</keyword>
<dbReference type="OrthoDB" id="8020218at2759"/>
<dbReference type="Proteomes" id="UP001153712">
    <property type="component" value="Chromosome 14"/>
</dbReference>
<evidence type="ECO:0000256" key="5">
    <source>
        <dbReference type="ARBA" id="ARBA00022691"/>
    </source>
</evidence>
<evidence type="ECO:0000256" key="6">
    <source>
        <dbReference type="ARBA" id="ARBA00022884"/>
    </source>
</evidence>
<comment type="caution">
    <text evidence="11">Lacks conserved residue(s) required for the propagation of feature annotation.</text>
</comment>
<feature type="domain" description="SAM-dependent MTase RsmB/NOP-type" evidence="13">
    <location>
        <begin position="171"/>
        <end position="482"/>
    </location>
</feature>
<protein>
    <recommendedName>
        <fullName evidence="9">NOL1/NOP2/Sun domain family member 4</fullName>
    </recommendedName>
</protein>
<dbReference type="PROSITE" id="PS51686">
    <property type="entry name" value="SAM_MT_RSMB_NOP"/>
    <property type="match status" value="1"/>
</dbReference>
<organism evidence="14 15">
    <name type="scientific">Phyllotreta striolata</name>
    <name type="common">Striped flea beetle</name>
    <name type="synonym">Crioceris striolata</name>
    <dbReference type="NCBI Taxonomy" id="444603"/>
    <lineage>
        <taxon>Eukaryota</taxon>
        <taxon>Metazoa</taxon>
        <taxon>Ecdysozoa</taxon>
        <taxon>Arthropoda</taxon>
        <taxon>Hexapoda</taxon>
        <taxon>Insecta</taxon>
        <taxon>Pterygota</taxon>
        <taxon>Neoptera</taxon>
        <taxon>Endopterygota</taxon>
        <taxon>Coleoptera</taxon>
        <taxon>Polyphaga</taxon>
        <taxon>Cucujiformia</taxon>
        <taxon>Chrysomeloidea</taxon>
        <taxon>Chrysomelidae</taxon>
        <taxon>Galerucinae</taxon>
        <taxon>Alticini</taxon>
        <taxon>Phyllotreta</taxon>
    </lineage>
</organism>
<dbReference type="PRINTS" id="PR02008">
    <property type="entry name" value="RCMTFAMILY"/>
</dbReference>
<dbReference type="AlphaFoldDB" id="A0A9N9TJR1"/>
<evidence type="ECO:0000256" key="11">
    <source>
        <dbReference type="PROSITE-ProRule" id="PRU01023"/>
    </source>
</evidence>
<evidence type="ECO:0000256" key="2">
    <source>
        <dbReference type="ARBA" id="ARBA00022552"/>
    </source>
</evidence>
<keyword evidence="4 11" id="KW-0808">Transferase</keyword>
<evidence type="ECO:0000259" key="13">
    <source>
        <dbReference type="PROSITE" id="PS51686"/>
    </source>
</evidence>
<dbReference type="InterPro" id="IPR049560">
    <property type="entry name" value="MeTrfase_RsmB-F_NOP2_cat"/>
</dbReference>
<dbReference type="CDD" id="cd02440">
    <property type="entry name" value="AdoMet_MTases"/>
    <property type="match status" value="1"/>
</dbReference>
<reference evidence="14" key="1">
    <citation type="submission" date="2022-01" db="EMBL/GenBank/DDBJ databases">
        <authorList>
            <person name="King R."/>
        </authorList>
    </citation>
    <scope>NUCLEOTIDE SEQUENCE</scope>
</reference>
<dbReference type="FunFam" id="3.40.50.150:FF:000055">
    <property type="entry name" value="5-methylcytosine rRNA methyltransferase NSUN4"/>
    <property type="match status" value="1"/>
</dbReference>
<name>A0A9N9TJR1_PHYSR</name>
<dbReference type="InterPro" id="IPR029063">
    <property type="entry name" value="SAM-dependent_MTases_sf"/>
</dbReference>
<keyword evidence="15" id="KW-1185">Reference proteome</keyword>
<evidence type="ECO:0000313" key="15">
    <source>
        <dbReference type="Proteomes" id="UP001153712"/>
    </source>
</evidence>
<comment type="subcellular location">
    <subcellularLocation>
        <location evidence="1">Mitochondrion</location>
    </subcellularLocation>
</comment>
<evidence type="ECO:0000256" key="1">
    <source>
        <dbReference type="ARBA" id="ARBA00004173"/>
    </source>
</evidence>
<sequence>MFPAKLLKRANVPSKAIIRYKNPDHHWSVVRKKTFAVDKALQHFDDFYNQVYSKKWLSIRKALLKDRHKYVAVLNYYGDLEATKSALESLGALNIRKLFALEKGYIEAALAQNKPDRVLDEIFRRESPTPDSPEGTEVKPDAPRTFNASDYSLKTSLDQADLDTKRLIDSDDSLSVEVLHQFVPATRIKGKEDFILESSHYKMYDQKAEFHVDVSKEYDLHFPEHLNVYCFEEGNKSDFPPAKRASTGVLNYYLMDGGSVLPVLALDIKPNNRVLDMCCAPGGKSLLALQTLYPERIVSNDVSLSRVRRMQSVYKQFLIDFEDSWLGKGKVKLTQRDARSIDYDHYDRILVDVPCTTDRISLHENDNNVFKPSRIKERLQLPELQGEILFHALNLVKKGGVVVYSTCTLSPIQNDGVVHMALKRAWEETDMKIIVKDLSPALMQTKSVYKFAEQRMLRYGHLVIPLVDQNFGPTYFCKLQKIQ</sequence>
<evidence type="ECO:0000256" key="10">
    <source>
        <dbReference type="ARBA" id="ARBA00049302"/>
    </source>
</evidence>
<dbReference type="InterPro" id="IPR023267">
    <property type="entry name" value="RCMT"/>
</dbReference>
<keyword evidence="2" id="KW-0698">rRNA processing</keyword>
<evidence type="ECO:0000313" key="14">
    <source>
        <dbReference type="EMBL" id="CAG9857527.1"/>
    </source>
</evidence>
<evidence type="ECO:0000256" key="8">
    <source>
        <dbReference type="ARBA" id="ARBA00023128"/>
    </source>
</evidence>
<comment type="catalytic activity">
    <reaction evidence="10">
        <text>a cytidine in rRNA + S-adenosyl-L-methionine = a 5-methylcytidine in rRNA + S-adenosyl-L-homocysteine + H(+)</text>
        <dbReference type="Rhea" id="RHEA:61484"/>
        <dbReference type="Rhea" id="RHEA-COMP:15836"/>
        <dbReference type="Rhea" id="RHEA-COMP:15837"/>
        <dbReference type="ChEBI" id="CHEBI:15378"/>
        <dbReference type="ChEBI" id="CHEBI:57856"/>
        <dbReference type="ChEBI" id="CHEBI:59789"/>
        <dbReference type="ChEBI" id="CHEBI:74483"/>
        <dbReference type="ChEBI" id="CHEBI:82748"/>
    </reaction>
</comment>
<dbReference type="GO" id="GO:0003723">
    <property type="term" value="F:RNA binding"/>
    <property type="evidence" value="ECO:0007669"/>
    <property type="project" value="UniProtKB-UniRule"/>
</dbReference>
<dbReference type="Gene3D" id="3.40.50.150">
    <property type="entry name" value="Vaccinia Virus protein VP39"/>
    <property type="match status" value="1"/>
</dbReference>
<keyword evidence="6 11" id="KW-0694">RNA-binding</keyword>
<evidence type="ECO:0000256" key="12">
    <source>
        <dbReference type="SAM" id="MobiDB-lite"/>
    </source>
</evidence>
<dbReference type="GO" id="GO:0008173">
    <property type="term" value="F:RNA methyltransferase activity"/>
    <property type="evidence" value="ECO:0007669"/>
    <property type="project" value="InterPro"/>
</dbReference>
<dbReference type="Gene3D" id="6.20.240.40">
    <property type="match status" value="2"/>
</dbReference>
<dbReference type="Pfam" id="PF01189">
    <property type="entry name" value="Methyltr_RsmB-F"/>
    <property type="match status" value="1"/>
</dbReference>
<keyword evidence="5 11" id="KW-0949">S-adenosyl-L-methionine</keyword>